<protein>
    <recommendedName>
        <fullName evidence="2">Anti-sigma factor antagonist</fullName>
    </recommendedName>
</protein>
<dbReference type="PROSITE" id="PS50801">
    <property type="entry name" value="STAS"/>
    <property type="match status" value="1"/>
</dbReference>
<proteinExistence type="inferred from homology"/>
<name>A0ABQ2HDA9_9PSEU</name>
<feature type="transmembrane region" description="Helical" evidence="3">
    <location>
        <begin position="55"/>
        <end position="77"/>
    </location>
</feature>
<dbReference type="Gene3D" id="3.30.750.24">
    <property type="entry name" value="STAS domain"/>
    <property type="match status" value="1"/>
</dbReference>
<reference evidence="6" key="1">
    <citation type="journal article" date="2019" name="Int. J. Syst. Evol. Microbiol.">
        <title>The Global Catalogue of Microorganisms (GCM) 10K type strain sequencing project: providing services to taxonomists for standard genome sequencing and annotation.</title>
        <authorList>
            <consortium name="The Broad Institute Genomics Platform"/>
            <consortium name="The Broad Institute Genome Sequencing Center for Infectious Disease"/>
            <person name="Wu L."/>
            <person name="Ma J."/>
        </authorList>
    </citation>
    <scope>NUCLEOTIDE SEQUENCE [LARGE SCALE GENOMIC DNA]</scope>
    <source>
        <strain evidence="6">CGMCC 4.7319</strain>
    </source>
</reference>
<keyword evidence="3" id="KW-0472">Membrane</keyword>
<dbReference type="PANTHER" id="PTHR33495:SF2">
    <property type="entry name" value="ANTI-SIGMA FACTOR ANTAGONIST TM_1081-RELATED"/>
    <property type="match status" value="1"/>
</dbReference>
<keyword evidence="3" id="KW-1133">Transmembrane helix</keyword>
<evidence type="ECO:0000256" key="3">
    <source>
        <dbReference type="SAM" id="Phobius"/>
    </source>
</evidence>
<dbReference type="PANTHER" id="PTHR33495">
    <property type="entry name" value="ANTI-SIGMA FACTOR ANTAGONIST TM_1081-RELATED-RELATED"/>
    <property type="match status" value="1"/>
</dbReference>
<keyword evidence="3" id="KW-0812">Transmembrane</keyword>
<dbReference type="InterPro" id="IPR002645">
    <property type="entry name" value="STAS_dom"/>
</dbReference>
<dbReference type="Pfam" id="PF01740">
    <property type="entry name" value="STAS"/>
    <property type="match status" value="1"/>
</dbReference>
<evidence type="ECO:0000256" key="1">
    <source>
        <dbReference type="ARBA" id="ARBA00009013"/>
    </source>
</evidence>
<comment type="similarity">
    <text evidence="1 2">Belongs to the anti-sigma-factor antagonist family.</text>
</comment>
<evidence type="ECO:0000256" key="2">
    <source>
        <dbReference type="RuleBase" id="RU003749"/>
    </source>
</evidence>
<dbReference type="InterPro" id="IPR003658">
    <property type="entry name" value="Anti-sigma_ant"/>
</dbReference>
<dbReference type="CDD" id="cd07043">
    <property type="entry name" value="STAS_anti-anti-sigma_factors"/>
    <property type="match status" value="1"/>
</dbReference>
<evidence type="ECO:0000313" key="6">
    <source>
        <dbReference type="Proteomes" id="UP000597656"/>
    </source>
</evidence>
<feature type="domain" description="STAS" evidence="4">
    <location>
        <begin position="12"/>
        <end position="122"/>
    </location>
</feature>
<dbReference type="Proteomes" id="UP000597656">
    <property type="component" value="Unassembled WGS sequence"/>
</dbReference>
<dbReference type="NCBIfam" id="TIGR00377">
    <property type="entry name" value="ant_ant_sig"/>
    <property type="match status" value="1"/>
</dbReference>
<dbReference type="EMBL" id="BMNC01000001">
    <property type="protein sequence ID" value="GGM75018.1"/>
    <property type="molecule type" value="Genomic_DNA"/>
</dbReference>
<dbReference type="RefSeq" id="WP_189153202.1">
    <property type="nucleotide sequence ID" value="NZ_BMNC01000001.1"/>
</dbReference>
<evidence type="ECO:0000259" key="4">
    <source>
        <dbReference type="PROSITE" id="PS50801"/>
    </source>
</evidence>
<keyword evidence="6" id="KW-1185">Reference proteome</keyword>
<accession>A0ABQ2HDA9</accession>
<dbReference type="SUPFAM" id="SSF52091">
    <property type="entry name" value="SpoIIaa-like"/>
    <property type="match status" value="1"/>
</dbReference>
<evidence type="ECO:0000313" key="5">
    <source>
        <dbReference type="EMBL" id="GGM75018.1"/>
    </source>
</evidence>
<sequence>MSPQSSGAAAVLTTRTEAHDGVDVVIVAGEIDRMADGSPVLAAVDALRERPSAGLVLDLGAVTFFGSAGINLLVAVVRRLRSANVPLAIVAESRVVLRPLAISGVDALLTVRPDLRGALAALRSVPPQRRR</sequence>
<organism evidence="5 6">
    <name type="scientific">Lentzea pudingi</name>
    <dbReference type="NCBI Taxonomy" id="1789439"/>
    <lineage>
        <taxon>Bacteria</taxon>
        <taxon>Bacillati</taxon>
        <taxon>Actinomycetota</taxon>
        <taxon>Actinomycetes</taxon>
        <taxon>Pseudonocardiales</taxon>
        <taxon>Pseudonocardiaceae</taxon>
        <taxon>Lentzea</taxon>
    </lineage>
</organism>
<comment type="caution">
    <text evidence="5">The sequence shown here is derived from an EMBL/GenBank/DDBJ whole genome shotgun (WGS) entry which is preliminary data.</text>
</comment>
<dbReference type="InterPro" id="IPR036513">
    <property type="entry name" value="STAS_dom_sf"/>
</dbReference>
<gene>
    <name evidence="5" type="ORF">GCM10011609_08660</name>
</gene>